<gene>
    <name evidence="8" type="primary">PPOX</name>
</gene>
<dbReference type="InterPro" id="IPR044264">
    <property type="entry name" value="HemG"/>
</dbReference>
<dbReference type="GO" id="GO:0004729">
    <property type="term" value="F:oxygen-dependent protoporphyrinogen oxidase activity"/>
    <property type="evidence" value="ECO:0007669"/>
    <property type="project" value="UniProtKB-EC"/>
</dbReference>
<protein>
    <submittedName>
        <fullName evidence="8">Protoporphyrinogen oxidase</fullName>
        <ecNumber evidence="8">1.3.3.4</ecNumber>
    </submittedName>
</protein>
<dbReference type="InterPro" id="IPR029039">
    <property type="entry name" value="Flavoprotein-like_sf"/>
</dbReference>
<dbReference type="EMBL" id="JF756635">
    <property type="protein sequence ID" value="AEM25293.1"/>
    <property type="molecule type" value="Genomic_DNA"/>
</dbReference>
<evidence type="ECO:0000313" key="8">
    <source>
        <dbReference type="EMBL" id="AEM25293.1"/>
    </source>
</evidence>
<keyword evidence="5" id="KW-0472">Membrane</keyword>
<keyword evidence="4 8" id="KW-0560">Oxidoreductase</keyword>
<keyword evidence="3" id="KW-0547">Nucleotide-binding</keyword>
<reference evidence="8" key="1">
    <citation type="journal article" date="2011" name="PLoS ONE">
        <title>Identification and Phylogenetic Analysis of Heme Synthesis Genes in Trypanosomatids and Their Bacterial Endosymbionts.</title>
        <authorList>
            <person name="Alves J.M.P."/>
            <person name="Voegtly L.J."/>
            <person name="Matveyev A.V."/>
            <person name="Lara A.M."/>
            <person name="da Silva F.M."/>
            <person name="Serrano M.G."/>
            <person name="Buck G.A."/>
            <person name="Teixeira M.M.G."/>
            <person name="Camargo E.P."/>
        </authorList>
    </citation>
    <scope>NUCLEOTIDE SEQUENCE</scope>
    <source>
        <strain evidence="8">TCC036E</strain>
    </source>
</reference>
<dbReference type="EC" id="1.3.3.4" evidence="8"/>
<dbReference type="InterPro" id="IPR026816">
    <property type="entry name" value="Flavodoxin_dom"/>
</dbReference>
<feature type="domain" description="Flavodoxin" evidence="7">
    <location>
        <begin position="4"/>
        <end position="158"/>
    </location>
</feature>
<dbReference type="GO" id="GO:0006782">
    <property type="term" value="P:protoporphyrinogen IX biosynthetic process"/>
    <property type="evidence" value="ECO:0007669"/>
    <property type="project" value="InterPro"/>
</dbReference>
<proteinExistence type="inferred from homology"/>
<keyword evidence="1" id="KW-0285">Flavoprotein</keyword>
<evidence type="ECO:0000259" key="7">
    <source>
        <dbReference type="Pfam" id="PF12724"/>
    </source>
</evidence>
<evidence type="ECO:0000256" key="2">
    <source>
        <dbReference type="ARBA" id="ARBA00022643"/>
    </source>
</evidence>
<evidence type="ECO:0000256" key="4">
    <source>
        <dbReference type="ARBA" id="ARBA00023002"/>
    </source>
</evidence>
<dbReference type="PANTHER" id="PTHR38030">
    <property type="entry name" value="PROTOPORPHYRINOGEN IX DEHYDROGENASE [MENAQUINONE]"/>
    <property type="match status" value="1"/>
</dbReference>
<dbReference type="Pfam" id="PF12724">
    <property type="entry name" value="Flavodoxin_5"/>
    <property type="match status" value="1"/>
</dbReference>
<dbReference type="HAMAP" id="MF_00853">
    <property type="entry name" value="HemG"/>
    <property type="match status" value="1"/>
</dbReference>
<sequence>MKYLFLYSTTDGHTKCIADRIGEVILKAEPAAKITYESLNDKNLKEFSFDLGLYDRVLVGASIRYGHFHPNLLTFATQYRDELHKMNTAFFGINLTARKANKNTVETNPYIKKWLSACPWQPTISAVFAGALYYPRYTFFDRTMIRFIMYITKGDTDPTTEKVYTDWDAVTAFAQRFQTLTEKDLKEHAEKVQRHKKEEEERQLEKNNLFLMRLVAWSAGCRGLQVVFQ</sequence>
<dbReference type="SUPFAM" id="SSF52218">
    <property type="entry name" value="Flavoproteins"/>
    <property type="match status" value="1"/>
</dbReference>
<evidence type="ECO:0000256" key="1">
    <source>
        <dbReference type="ARBA" id="ARBA00022630"/>
    </source>
</evidence>
<dbReference type="Gene3D" id="3.40.50.360">
    <property type="match status" value="1"/>
</dbReference>
<name>G1C9P0_9TRYP</name>
<evidence type="ECO:0000256" key="5">
    <source>
        <dbReference type="ARBA" id="ARBA00023136"/>
    </source>
</evidence>
<dbReference type="VEuPathDB" id="TriTrypDB:ADEAN_000134400"/>
<evidence type="ECO:0000256" key="3">
    <source>
        <dbReference type="ARBA" id="ARBA00022741"/>
    </source>
</evidence>
<keyword evidence="2" id="KW-0288">FMN</keyword>
<keyword evidence="6" id="KW-0627">Porphyrin biosynthesis</keyword>
<evidence type="ECO:0000256" key="6">
    <source>
        <dbReference type="ARBA" id="ARBA00023244"/>
    </source>
</evidence>
<dbReference type="PANTHER" id="PTHR38030:SF2">
    <property type="entry name" value="PROTOPORPHYRINOGEN IX DEHYDROGENASE [QUINONE]"/>
    <property type="match status" value="1"/>
</dbReference>
<dbReference type="NCBIfam" id="NF008316">
    <property type="entry name" value="PRK11104.1"/>
    <property type="match status" value="1"/>
</dbReference>
<dbReference type="InterPro" id="IPR052200">
    <property type="entry name" value="Protoporphyrinogen_IX_DH"/>
</dbReference>
<accession>G1C9P0</accession>
<dbReference type="AlphaFoldDB" id="G1C9P0"/>
<organism evidence="8">
    <name type="scientific">Angomonas deanei</name>
    <dbReference type="NCBI Taxonomy" id="59799"/>
    <lineage>
        <taxon>Eukaryota</taxon>
        <taxon>Discoba</taxon>
        <taxon>Euglenozoa</taxon>
        <taxon>Kinetoplastea</taxon>
        <taxon>Metakinetoplastina</taxon>
        <taxon>Trypanosomatida</taxon>
        <taxon>Trypanosomatidae</taxon>
        <taxon>Strigomonadinae</taxon>
        <taxon>Angomonas</taxon>
    </lineage>
</organism>
<dbReference type="GO" id="GO:0010181">
    <property type="term" value="F:FMN binding"/>
    <property type="evidence" value="ECO:0007669"/>
    <property type="project" value="InterPro"/>
</dbReference>
<dbReference type="GO" id="GO:0070819">
    <property type="term" value="F:menaquinone-dependent protoporphyrinogen oxidase activity"/>
    <property type="evidence" value="ECO:0007669"/>
    <property type="project" value="InterPro"/>
</dbReference>